<feature type="domain" description="C2H2-type" evidence="3">
    <location>
        <begin position="758"/>
        <end position="779"/>
    </location>
</feature>
<dbReference type="Pfam" id="PF20231">
    <property type="entry name" value="DUF6589"/>
    <property type="match status" value="1"/>
</dbReference>
<name>A0A8W8HTY0_MAGGI</name>
<keyword evidence="5" id="KW-1185">Reference proteome</keyword>
<dbReference type="InterPro" id="IPR013087">
    <property type="entry name" value="Znf_C2H2_type"/>
</dbReference>
<keyword evidence="2" id="KW-1133">Transmembrane helix</keyword>
<feature type="region of interest" description="Disordered" evidence="1">
    <location>
        <begin position="59"/>
        <end position="79"/>
    </location>
</feature>
<accession>A0A8W8HTY0</accession>
<evidence type="ECO:0000256" key="1">
    <source>
        <dbReference type="SAM" id="MobiDB-lite"/>
    </source>
</evidence>
<evidence type="ECO:0000259" key="3">
    <source>
        <dbReference type="PROSITE" id="PS00028"/>
    </source>
</evidence>
<keyword evidence="2" id="KW-0812">Transmembrane</keyword>
<feature type="region of interest" description="Disordered" evidence="1">
    <location>
        <begin position="363"/>
        <end position="383"/>
    </location>
</feature>
<feature type="transmembrane region" description="Helical" evidence="2">
    <location>
        <begin position="602"/>
        <end position="624"/>
    </location>
</feature>
<proteinExistence type="predicted"/>
<reference evidence="4" key="1">
    <citation type="submission" date="2022-08" db="UniProtKB">
        <authorList>
            <consortium name="EnsemblMetazoa"/>
        </authorList>
    </citation>
    <scope>IDENTIFICATION</scope>
    <source>
        <strain evidence="4">05x7-T-G4-1.051#20</strain>
    </source>
</reference>
<dbReference type="AlphaFoldDB" id="A0A8W8HTY0"/>
<protein>
    <recommendedName>
        <fullName evidence="3">C2H2-type domain-containing protein</fullName>
    </recommendedName>
</protein>
<dbReference type="PROSITE" id="PS00028">
    <property type="entry name" value="ZINC_FINGER_C2H2_1"/>
    <property type="match status" value="1"/>
</dbReference>
<evidence type="ECO:0000313" key="4">
    <source>
        <dbReference type="EnsemblMetazoa" id="G10936.1:cds"/>
    </source>
</evidence>
<organism evidence="4 5">
    <name type="scientific">Magallana gigas</name>
    <name type="common">Pacific oyster</name>
    <name type="synonym">Crassostrea gigas</name>
    <dbReference type="NCBI Taxonomy" id="29159"/>
    <lineage>
        <taxon>Eukaryota</taxon>
        <taxon>Metazoa</taxon>
        <taxon>Spiralia</taxon>
        <taxon>Lophotrochozoa</taxon>
        <taxon>Mollusca</taxon>
        <taxon>Bivalvia</taxon>
        <taxon>Autobranchia</taxon>
        <taxon>Pteriomorphia</taxon>
        <taxon>Ostreida</taxon>
        <taxon>Ostreoidea</taxon>
        <taxon>Ostreidae</taxon>
        <taxon>Magallana</taxon>
    </lineage>
</organism>
<evidence type="ECO:0000313" key="5">
    <source>
        <dbReference type="Proteomes" id="UP000005408"/>
    </source>
</evidence>
<dbReference type="EnsemblMetazoa" id="G10936.1">
    <property type="protein sequence ID" value="G10936.1:cds"/>
    <property type="gene ID" value="G10936"/>
</dbReference>
<evidence type="ECO:0000256" key="2">
    <source>
        <dbReference type="SAM" id="Phobius"/>
    </source>
</evidence>
<dbReference type="Proteomes" id="UP000005408">
    <property type="component" value="Unassembled WGS sequence"/>
</dbReference>
<keyword evidence="2" id="KW-0472">Membrane</keyword>
<sequence>MLFCIGRYVSRYTWEVNGGKRLVRIDDDIKTRLTKLYEKRNELFSEIKETVISKAHLRTPVSNKRERQKNTPTPRKPKIRRLLPFNSPEVRAAPIDKPPAERSMLPQEKEPWIKRLDQSSTNDASTQTKTYHEKDFDVKIMAKYGSSHRSSIISDPTQQAICKAMLNGRTSFVHHMMKSDQYKQAVLQEVCKHIHKEICEICRKEENQLHYHTEIADWESLLHYLKGKAPVTVRLLQSVLLKGASEQEVKGHKVISLCTGFSVFLYSRNHTLSRLQYTIGLLLDQCGATKEAISILHDLGFSVSPSALHRKKRDIVLKQEERIDNTVARYVSERRDIMTCEKIIKDYEDTTYQLTEKVEGPIQSPRIPSEQGVQHRDTNSSGNQENLVAYLKKKMLRRKDNPCIPIEILGDNVDILITPANMTSDRQRKSWHWFLLLATQKRIIDQELPTNKPVADIETISSCVFFPSKVEILDFQRNIQFHVARILSNFIGELKSFEKLLPNYIPHPQIEKTSQKSVFINCDLIDESENSSDGMIRIMQRVHSLAVPFIDGTVEKVVLGGDVLTNKRAMSAQQAMRNNESSYEKLLGVIHRPEGLHRQMNFLMVSWVVVGYLFFGLLISWSIYQEFYKEESSSDGGSLYQLRNLINRRNVSGAEQVTKDFRSHMNFVVDAMSGYVVAAFMSLHSMNDMDDKPGSFPLFSLMNENQKTDWLYDQADLVMDVLGVKDTAYIDELNENIKQLDIDCNKLCEMKSATGFQCALCDTHYVTEGHFRNHLKKKHQWQFHESTLTKRSDSVVSSFIRMALLLVDTCDAYRMGDGERCLRNAKFEWMYAGALGHTKYKLWLWRYIAYIVAILSPKESFEYKWNICQNLMGGVDQNIPNDNCVELQIKKIKSQLNTQGSNKSFNSAKVVTMSTQVIDNMKQKLMQVNNTVRAGRKRPQVDKSVDIGRIAECVLKNGHGVVKDWPSFSKFKDPLSKLDPKSLHQWMGTQKKIASKSLQ</sequence>
<dbReference type="InterPro" id="IPR046496">
    <property type="entry name" value="DUF6589"/>
</dbReference>